<evidence type="ECO:0000256" key="3">
    <source>
        <dbReference type="ARBA" id="ARBA00023163"/>
    </source>
</evidence>
<evidence type="ECO:0000313" key="7">
    <source>
        <dbReference type="Proteomes" id="UP000199341"/>
    </source>
</evidence>
<feature type="domain" description="HTH tetR-type" evidence="5">
    <location>
        <begin position="15"/>
        <end position="74"/>
    </location>
</feature>
<dbReference type="PANTHER" id="PTHR30055:SF234">
    <property type="entry name" value="HTH-TYPE TRANSCRIPTIONAL REGULATOR BETI"/>
    <property type="match status" value="1"/>
</dbReference>
<dbReference type="Pfam" id="PF00440">
    <property type="entry name" value="TetR_N"/>
    <property type="match status" value="1"/>
</dbReference>
<dbReference type="SUPFAM" id="SSF46689">
    <property type="entry name" value="Homeodomain-like"/>
    <property type="match status" value="1"/>
</dbReference>
<gene>
    <name evidence="6" type="ORF">SAMN05216259_101487</name>
</gene>
<evidence type="ECO:0000256" key="2">
    <source>
        <dbReference type="ARBA" id="ARBA00023125"/>
    </source>
</evidence>
<dbReference type="GO" id="GO:0003700">
    <property type="term" value="F:DNA-binding transcription factor activity"/>
    <property type="evidence" value="ECO:0007669"/>
    <property type="project" value="TreeGrafter"/>
</dbReference>
<dbReference type="InterPro" id="IPR050109">
    <property type="entry name" value="HTH-type_TetR-like_transc_reg"/>
</dbReference>
<evidence type="ECO:0000256" key="1">
    <source>
        <dbReference type="ARBA" id="ARBA00023015"/>
    </source>
</evidence>
<dbReference type="Gene3D" id="1.10.357.10">
    <property type="entry name" value="Tetracycline Repressor, domain 2"/>
    <property type="match status" value="1"/>
</dbReference>
<evidence type="ECO:0000313" key="6">
    <source>
        <dbReference type="EMBL" id="SDM78615.1"/>
    </source>
</evidence>
<evidence type="ECO:0000256" key="4">
    <source>
        <dbReference type="PROSITE-ProRule" id="PRU00335"/>
    </source>
</evidence>
<accession>A0A1G9W3H0</accession>
<dbReference type="EMBL" id="FNIE01000001">
    <property type="protein sequence ID" value="SDM78615.1"/>
    <property type="molecule type" value="Genomic_DNA"/>
</dbReference>
<dbReference type="PANTHER" id="PTHR30055">
    <property type="entry name" value="HTH-TYPE TRANSCRIPTIONAL REGULATOR RUTR"/>
    <property type="match status" value="1"/>
</dbReference>
<dbReference type="Pfam" id="PF21597">
    <property type="entry name" value="TetR_C_43"/>
    <property type="match status" value="1"/>
</dbReference>
<keyword evidence="2 4" id="KW-0238">DNA-binding</keyword>
<feature type="DNA-binding region" description="H-T-H motif" evidence="4">
    <location>
        <begin position="37"/>
        <end position="56"/>
    </location>
</feature>
<dbReference type="STRING" id="310781.SAMN05216259_101487"/>
<dbReference type="AlphaFoldDB" id="A0A1G9W3H0"/>
<dbReference type="InterPro" id="IPR049445">
    <property type="entry name" value="TetR_SbtR-like_C"/>
</dbReference>
<organism evidence="6 7">
    <name type="scientific">Actinacidiphila guanduensis</name>
    <dbReference type="NCBI Taxonomy" id="310781"/>
    <lineage>
        <taxon>Bacteria</taxon>
        <taxon>Bacillati</taxon>
        <taxon>Actinomycetota</taxon>
        <taxon>Actinomycetes</taxon>
        <taxon>Kitasatosporales</taxon>
        <taxon>Streptomycetaceae</taxon>
        <taxon>Actinacidiphila</taxon>
    </lineage>
</organism>
<dbReference type="PROSITE" id="PS50977">
    <property type="entry name" value="HTH_TETR_2"/>
    <property type="match status" value="1"/>
</dbReference>
<reference evidence="6 7" key="1">
    <citation type="submission" date="2016-10" db="EMBL/GenBank/DDBJ databases">
        <authorList>
            <person name="de Groot N.N."/>
        </authorList>
    </citation>
    <scope>NUCLEOTIDE SEQUENCE [LARGE SCALE GENOMIC DNA]</scope>
    <source>
        <strain evidence="6 7">CGMCC 4.2022</strain>
    </source>
</reference>
<keyword evidence="1" id="KW-0805">Transcription regulation</keyword>
<dbReference type="GO" id="GO:0000976">
    <property type="term" value="F:transcription cis-regulatory region binding"/>
    <property type="evidence" value="ECO:0007669"/>
    <property type="project" value="TreeGrafter"/>
</dbReference>
<dbReference type="Proteomes" id="UP000199341">
    <property type="component" value="Unassembled WGS sequence"/>
</dbReference>
<dbReference type="InterPro" id="IPR001647">
    <property type="entry name" value="HTH_TetR"/>
</dbReference>
<dbReference type="OrthoDB" id="9795011at2"/>
<proteinExistence type="predicted"/>
<name>A0A1G9W3H0_9ACTN</name>
<dbReference type="SUPFAM" id="SSF48498">
    <property type="entry name" value="Tetracyclin repressor-like, C-terminal domain"/>
    <property type="match status" value="1"/>
</dbReference>
<protein>
    <submittedName>
        <fullName evidence="6">Transcriptional regulator, TetR family</fullName>
    </submittedName>
</protein>
<keyword evidence="3" id="KW-0804">Transcription</keyword>
<dbReference type="PRINTS" id="PR00455">
    <property type="entry name" value="HTHTETR"/>
</dbReference>
<dbReference type="RefSeq" id="WP_093782530.1">
    <property type="nucleotide sequence ID" value="NZ_FNIE01000001.1"/>
</dbReference>
<dbReference type="InterPro" id="IPR009057">
    <property type="entry name" value="Homeodomain-like_sf"/>
</dbReference>
<keyword evidence="7" id="KW-1185">Reference proteome</keyword>
<evidence type="ECO:0000259" key="5">
    <source>
        <dbReference type="PROSITE" id="PS50977"/>
    </source>
</evidence>
<sequence>MTARSDAETRRADAVRNRGALLAAGERVFARSGAEVPMEEVAREAGVGRGTLYRHFPSREHLLAALMEGQAAQLDAEARRLRAEAPPWEAVTAWLRRYDEALARFRGAAAHVGAGFAGGTPVAAACHPMRTAFAGLLDHARSCGQVRPDITAEQVLALVAGLPKDAATGRAQSQCLDIVLRGLRA</sequence>
<dbReference type="InterPro" id="IPR036271">
    <property type="entry name" value="Tet_transcr_reg_TetR-rel_C_sf"/>
</dbReference>